<organism evidence="1 2">
    <name type="scientific">Paraglomus brasilianum</name>
    <dbReference type="NCBI Taxonomy" id="144538"/>
    <lineage>
        <taxon>Eukaryota</taxon>
        <taxon>Fungi</taxon>
        <taxon>Fungi incertae sedis</taxon>
        <taxon>Mucoromycota</taxon>
        <taxon>Glomeromycotina</taxon>
        <taxon>Glomeromycetes</taxon>
        <taxon>Paraglomerales</taxon>
        <taxon>Paraglomeraceae</taxon>
        <taxon>Paraglomus</taxon>
    </lineage>
</organism>
<reference evidence="1" key="1">
    <citation type="submission" date="2021-06" db="EMBL/GenBank/DDBJ databases">
        <authorList>
            <person name="Kallberg Y."/>
            <person name="Tangrot J."/>
            <person name="Rosling A."/>
        </authorList>
    </citation>
    <scope>NUCLEOTIDE SEQUENCE</scope>
    <source>
        <strain evidence="1">BR232B</strain>
    </source>
</reference>
<accession>A0A9N9F1T1</accession>
<protein>
    <submittedName>
        <fullName evidence="1">10123_t:CDS:1</fullName>
    </submittedName>
</protein>
<keyword evidence="2" id="KW-1185">Reference proteome</keyword>
<name>A0A9N9F1T1_9GLOM</name>
<dbReference type="OrthoDB" id="2322839at2759"/>
<evidence type="ECO:0000313" key="1">
    <source>
        <dbReference type="EMBL" id="CAG8504020.1"/>
    </source>
</evidence>
<proteinExistence type="predicted"/>
<evidence type="ECO:0000313" key="2">
    <source>
        <dbReference type="Proteomes" id="UP000789739"/>
    </source>
</evidence>
<dbReference type="EMBL" id="CAJVPI010000225">
    <property type="protein sequence ID" value="CAG8504020.1"/>
    <property type="molecule type" value="Genomic_DNA"/>
</dbReference>
<gene>
    <name evidence="1" type="ORF">PBRASI_LOCUS2759</name>
</gene>
<dbReference type="Proteomes" id="UP000789739">
    <property type="component" value="Unassembled WGS sequence"/>
</dbReference>
<comment type="caution">
    <text evidence="1">The sequence shown here is derived from an EMBL/GenBank/DDBJ whole genome shotgun (WGS) entry which is preliminary data.</text>
</comment>
<feature type="non-terminal residue" evidence="1">
    <location>
        <position position="46"/>
    </location>
</feature>
<dbReference type="AlphaFoldDB" id="A0A9N9F1T1"/>
<sequence length="46" mass="5274">MLDLTLDQWLQVLQEAWQYALNSFNMSEAVQSLKTAVADTDFVILI</sequence>